<dbReference type="EMBL" id="CAJVPW010043517">
    <property type="protein sequence ID" value="CAG8752287.1"/>
    <property type="molecule type" value="Genomic_DNA"/>
</dbReference>
<protein>
    <submittedName>
        <fullName evidence="1">6559_t:CDS:1</fullName>
    </submittedName>
</protein>
<comment type="caution">
    <text evidence="1">The sequence shown here is derived from an EMBL/GenBank/DDBJ whole genome shotgun (WGS) entry which is preliminary data.</text>
</comment>
<dbReference type="Proteomes" id="UP000789366">
    <property type="component" value="Unassembled WGS sequence"/>
</dbReference>
<name>A0ACA9QHL0_9GLOM</name>
<evidence type="ECO:0000313" key="1">
    <source>
        <dbReference type="EMBL" id="CAG8752287.1"/>
    </source>
</evidence>
<keyword evidence="2" id="KW-1185">Reference proteome</keyword>
<sequence length="142" mass="16683">MDQKLQQALLKVHQMLQPKQAEVNIQFLENEIKITYSNEDSLSTIIKEIILTVSRQKKGLKIQDYVEKIFEASLNFDLEYLNEENTDNLLQALLKPDFSNEIKLFLYLKLGNKFSELDKKVSLKKIKQKIQRNRSRILKIAS</sequence>
<proteinExistence type="predicted"/>
<reference evidence="1" key="1">
    <citation type="submission" date="2021-06" db="EMBL/GenBank/DDBJ databases">
        <authorList>
            <person name="Kallberg Y."/>
            <person name="Tangrot J."/>
            <person name="Rosling A."/>
        </authorList>
    </citation>
    <scope>NUCLEOTIDE SEQUENCE</scope>
    <source>
        <strain evidence="1">28 12/20/2015</strain>
    </source>
</reference>
<gene>
    <name evidence="1" type="ORF">SPELUC_LOCUS14565</name>
</gene>
<accession>A0ACA9QHL0</accession>
<evidence type="ECO:0000313" key="2">
    <source>
        <dbReference type="Proteomes" id="UP000789366"/>
    </source>
</evidence>
<organism evidence="1 2">
    <name type="scientific">Cetraspora pellucida</name>
    <dbReference type="NCBI Taxonomy" id="1433469"/>
    <lineage>
        <taxon>Eukaryota</taxon>
        <taxon>Fungi</taxon>
        <taxon>Fungi incertae sedis</taxon>
        <taxon>Mucoromycota</taxon>
        <taxon>Glomeromycotina</taxon>
        <taxon>Glomeromycetes</taxon>
        <taxon>Diversisporales</taxon>
        <taxon>Gigasporaceae</taxon>
        <taxon>Cetraspora</taxon>
    </lineage>
</organism>